<dbReference type="EMBL" id="BMFC01000001">
    <property type="protein sequence ID" value="GGB89249.1"/>
    <property type="molecule type" value="Genomic_DNA"/>
</dbReference>
<reference evidence="2" key="1">
    <citation type="journal article" date="2019" name="Int. J. Syst. Evol. Microbiol.">
        <title>The Global Catalogue of Microorganisms (GCM) 10K type strain sequencing project: providing services to taxonomists for standard genome sequencing and annotation.</title>
        <authorList>
            <consortium name="The Broad Institute Genomics Platform"/>
            <consortium name="The Broad Institute Genome Sequencing Center for Infectious Disease"/>
            <person name="Wu L."/>
            <person name="Ma J."/>
        </authorList>
    </citation>
    <scope>NUCLEOTIDE SEQUENCE [LARGE SCALE GENOMIC DNA]</scope>
    <source>
        <strain evidence="2">CGMCC 1.12478</strain>
    </source>
</reference>
<evidence type="ECO:0000313" key="2">
    <source>
        <dbReference type="Proteomes" id="UP000645462"/>
    </source>
</evidence>
<proteinExistence type="predicted"/>
<dbReference type="InterPro" id="IPR009964">
    <property type="entry name" value="DUF1491"/>
</dbReference>
<gene>
    <name evidence="1" type="ORF">GCM10011363_02310</name>
</gene>
<keyword evidence="2" id="KW-1185">Reference proteome</keyword>
<evidence type="ECO:0000313" key="1">
    <source>
        <dbReference type="EMBL" id="GGB89249.1"/>
    </source>
</evidence>
<protein>
    <submittedName>
        <fullName evidence="1">GTP-binding protein</fullName>
    </submittedName>
</protein>
<sequence length="112" mass="12374">MAEARLASGFWVQAYLRRLSLFDIPAFVTAHGDDTAGAILVKLNTLDGQAKAFVRQYDLMSGDRSWQVLADGTEADVDASIARQRSFDSDLWVIEVEDRTGRHLLDEDGLSG</sequence>
<dbReference type="Pfam" id="PF07372">
    <property type="entry name" value="DUF1491"/>
    <property type="match status" value="1"/>
</dbReference>
<comment type="caution">
    <text evidence="1">The sequence shown here is derived from an EMBL/GenBank/DDBJ whole genome shotgun (WGS) entry which is preliminary data.</text>
</comment>
<dbReference type="RefSeq" id="WP_188480114.1">
    <property type="nucleotide sequence ID" value="NZ_BMFC01000001.1"/>
</dbReference>
<organism evidence="1 2">
    <name type="scientific">Marivita lacus</name>
    <dbReference type="NCBI Taxonomy" id="1323742"/>
    <lineage>
        <taxon>Bacteria</taxon>
        <taxon>Pseudomonadati</taxon>
        <taxon>Pseudomonadota</taxon>
        <taxon>Alphaproteobacteria</taxon>
        <taxon>Rhodobacterales</taxon>
        <taxon>Roseobacteraceae</taxon>
        <taxon>Marivita</taxon>
    </lineage>
</organism>
<accession>A0ABQ1KBU0</accession>
<dbReference type="Proteomes" id="UP000645462">
    <property type="component" value="Unassembled WGS sequence"/>
</dbReference>
<dbReference type="Gene3D" id="3.40.1530.20">
    <property type="entry name" value="Protein of unknown function (DUF1491)"/>
    <property type="match status" value="1"/>
</dbReference>
<name>A0ABQ1KBU0_9RHOB</name>